<evidence type="ECO:0000313" key="2">
    <source>
        <dbReference type="EMBL" id="CAG9619321.1"/>
    </source>
</evidence>
<feature type="transmembrane region" description="Helical" evidence="1">
    <location>
        <begin position="49"/>
        <end position="69"/>
    </location>
</feature>
<dbReference type="EMBL" id="CAKJTJ010000001">
    <property type="protein sequence ID" value="CAG9619321.1"/>
    <property type="molecule type" value="Genomic_DNA"/>
</dbReference>
<proteinExistence type="predicted"/>
<name>A0ABM8YHH6_9BACI</name>
<protein>
    <recommendedName>
        <fullName evidence="4">DUF456 domain-containing protein</fullName>
    </recommendedName>
</protein>
<evidence type="ECO:0008006" key="4">
    <source>
        <dbReference type="Google" id="ProtNLM"/>
    </source>
</evidence>
<keyword evidence="1" id="KW-1133">Transmembrane helix</keyword>
<feature type="transmembrane region" description="Helical" evidence="1">
    <location>
        <begin position="89"/>
        <end position="113"/>
    </location>
</feature>
<evidence type="ECO:0000313" key="3">
    <source>
        <dbReference type="Proteomes" id="UP000789833"/>
    </source>
</evidence>
<dbReference type="PANTHER" id="PTHR39165">
    <property type="entry name" value="IG HYPOTHETICAL 17883"/>
    <property type="match status" value="1"/>
</dbReference>
<dbReference type="Proteomes" id="UP000789833">
    <property type="component" value="Unassembled WGS sequence"/>
</dbReference>
<dbReference type="InterPro" id="IPR007403">
    <property type="entry name" value="DUF456"/>
</dbReference>
<keyword evidence="1" id="KW-0812">Transmembrane</keyword>
<organism evidence="2 3">
    <name type="scientific">Sutcliffiella rhizosphaerae</name>
    <dbReference type="NCBI Taxonomy" id="2880967"/>
    <lineage>
        <taxon>Bacteria</taxon>
        <taxon>Bacillati</taxon>
        <taxon>Bacillota</taxon>
        <taxon>Bacilli</taxon>
        <taxon>Bacillales</taxon>
        <taxon>Bacillaceae</taxon>
        <taxon>Sutcliffiella</taxon>
    </lineage>
</organism>
<sequence length="159" mass="17317">MDILYWIIIIALFVIAFIGLIYPIIPSVLFLLGGFILYGIFFSFEKLTLLFWVITALFVVLLFVADYFSNLLGVRKFGGSNASIWGSTIGLIVGPFLIPVAGIILGPFLGAILGEILFQKSDWKTSVKAGFGSVVGLFSSAIVKGIIQGIMIVVFIIFI</sequence>
<accession>A0ABM8YHH6</accession>
<gene>
    <name evidence="2" type="ORF">BACCIP111883_00088</name>
</gene>
<feature type="transmembrane region" description="Helical" evidence="1">
    <location>
        <begin position="134"/>
        <end position="158"/>
    </location>
</feature>
<dbReference type="Pfam" id="PF04306">
    <property type="entry name" value="DUF456"/>
    <property type="match status" value="1"/>
</dbReference>
<keyword evidence="1" id="KW-0472">Membrane</keyword>
<comment type="caution">
    <text evidence="2">The sequence shown here is derived from an EMBL/GenBank/DDBJ whole genome shotgun (WGS) entry which is preliminary data.</text>
</comment>
<keyword evidence="3" id="KW-1185">Reference proteome</keyword>
<feature type="transmembrane region" description="Helical" evidence="1">
    <location>
        <begin position="6"/>
        <end position="37"/>
    </location>
</feature>
<reference evidence="2 3" key="1">
    <citation type="submission" date="2021-10" db="EMBL/GenBank/DDBJ databases">
        <authorList>
            <person name="Criscuolo A."/>
        </authorList>
    </citation>
    <scope>NUCLEOTIDE SEQUENCE [LARGE SCALE GENOMIC DNA]</scope>
    <source>
        <strain evidence="3">CIP 111883</strain>
    </source>
</reference>
<dbReference type="RefSeq" id="WP_230499266.1">
    <property type="nucleotide sequence ID" value="NZ_CAKJTJ010000001.1"/>
</dbReference>
<dbReference type="PANTHER" id="PTHR39165:SF1">
    <property type="entry name" value="DUF456 DOMAIN-CONTAINING PROTEIN"/>
    <property type="match status" value="1"/>
</dbReference>
<evidence type="ECO:0000256" key="1">
    <source>
        <dbReference type="SAM" id="Phobius"/>
    </source>
</evidence>